<dbReference type="AlphaFoldDB" id="A0A4R2HJI5"/>
<keyword evidence="1" id="KW-0808">Transferase</keyword>
<name>A0A4R2HJI5_9ACTN</name>
<protein>
    <submittedName>
        <fullName evidence="1">Adenylate kinase family enzyme</fullName>
    </submittedName>
</protein>
<keyword evidence="1" id="KW-0418">Kinase</keyword>
<dbReference type="PANTHER" id="PTHR37816:SF1">
    <property type="entry name" value="TOXIN"/>
    <property type="match status" value="1"/>
</dbReference>
<dbReference type="EMBL" id="SLWN01000006">
    <property type="protein sequence ID" value="TCO28508.1"/>
    <property type="molecule type" value="Genomic_DNA"/>
</dbReference>
<evidence type="ECO:0000313" key="1">
    <source>
        <dbReference type="EMBL" id="TCO28508.1"/>
    </source>
</evidence>
<dbReference type="RefSeq" id="WP_132210683.1">
    <property type="nucleotide sequence ID" value="NZ_SLWN01000006.1"/>
</dbReference>
<dbReference type="Proteomes" id="UP000294508">
    <property type="component" value="Unassembled WGS sequence"/>
</dbReference>
<dbReference type="InterPro" id="IPR027417">
    <property type="entry name" value="P-loop_NTPase"/>
</dbReference>
<dbReference type="GO" id="GO:0016301">
    <property type="term" value="F:kinase activity"/>
    <property type="evidence" value="ECO:0007669"/>
    <property type="project" value="UniProtKB-KW"/>
</dbReference>
<dbReference type="OrthoDB" id="3199600at2"/>
<dbReference type="Gene3D" id="3.40.50.300">
    <property type="entry name" value="P-loop containing nucleotide triphosphate hydrolases"/>
    <property type="match status" value="1"/>
</dbReference>
<dbReference type="PANTHER" id="PTHR37816">
    <property type="entry name" value="YALI0E33011P"/>
    <property type="match status" value="1"/>
</dbReference>
<reference evidence="1 2" key="1">
    <citation type="journal article" date="2015" name="Stand. Genomic Sci.">
        <title>Genomic Encyclopedia of Bacterial and Archaeal Type Strains, Phase III: the genomes of soil and plant-associated and newly described type strains.</title>
        <authorList>
            <person name="Whitman W.B."/>
            <person name="Woyke T."/>
            <person name="Klenk H.P."/>
            <person name="Zhou Y."/>
            <person name="Lilburn T.G."/>
            <person name="Beck B.J."/>
            <person name="De Vos P."/>
            <person name="Vandamme P."/>
            <person name="Eisen J.A."/>
            <person name="Garrity G."/>
            <person name="Hugenholtz P."/>
            <person name="Kyrpides N.C."/>
        </authorList>
    </citation>
    <scope>NUCLEOTIDE SEQUENCE [LARGE SCALE GENOMIC DNA]</scope>
    <source>
        <strain evidence="1 2">VKM Ac-2572</strain>
    </source>
</reference>
<keyword evidence="2" id="KW-1185">Reference proteome</keyword>
<organism evidence="1 2">
    <name type="scientific">Kribbella steppae</name>
    <dbReference type="NCBI Taxonomy" id="2512223"/>
    <lineage>
        <taxon>Bacteria</taxon>
        <taxon>Bacillati</taxon>
        <taxon>Actinomycetota</taxon>
        <taxon>Actinomycetes</taxon>
        <taxon>Propionibacteriales</taxon>
        <taxon>Kribbellaceae</taxon>
        <taxon>Kribbella</taxon>
    </lineage>
</organism>
<dbReference type="InterPro" id="IPR052922">
    <property type="entry name" value="Cytidylate_Kinase-2"/>
</dbReference>
<dbReference type="SUPFAM" id="SSF52540">
    <property type="entry name" value="P-loop containing nucleoside triphosphate hydrolases"/>
    <property type="match status" value="1"/>
</dbReference>
<comment type="caution">
    <text evidence="1">The sequence shown here is derived from an EMBL/GenBank/DDBJ whole genome shotgun (WGS) entry which is preliminary data.</text>
</comment>
<evidence type="ECO:0000313" key="2">
    <source>
        <dbReference type="Proteomes" id="UP000294508"/>
    </source>
</evidence>
<sequence>MYPHEAQRRIVITGMAGSGKSTFSRALAVKSGLPLIHLDLQFWKAGWTEPSEAEWREKQRGLLAGDAWIADGNYTETLDLRLERADTVVVLATPWWRCAGRALLRGCRMPDTLPEGCEYSAWQRLRDEWRLIPVIWRNRRAKLEREQAIIARHGQHATRHVLKSKRAIREFLDGSVDVAGRGHGDGSN</sequence>
<gene>
    <name evidence="1" type="ORF">EV652_106494</name>
</gene>
<proteinExistence type="predicted"/>
<accession>A0A4R2HJI5</accession>